<evidence type="ECO:0000313" key="3">
    <source>
        <dbReference type="EMBL" id="BDD09103.1"/>
    </source>
</evidence>
<dbReference type="Pfam" id="PF13417">
    <property type="entry name" value="GST_N_3"/>
    <property type="match status" value="1"/>
</dbReference>
<dbReference type="AlphaFoldDB" id="A0AAU9CGF6"/>
<dbReference type="Gene3D" id="3.40.30.110">
    <property type="match status" value="1"/>
</dbReference>
<dbReference type="Proteomes" id="UP001348817">
    <property type="component" value="Chromosome"/>
</dbReference>
<dbReference type="KEGG" id="fax:FUAX_15350"/>
<sequence>MKTTKKQPIILHRSLGSPYARKIQTMLAHTGQEYLSVIASKGVPRPIQEKLVGGYSRRIPILQIGSDIYCDTKLISSEIAKQTNRPELDPLQQSVDDKMLMEKIDTQHFVEMVMTMSAWEFIRCSFSLMPPQHACKLITDRAKLAKKIKDKKPDVATKIKYNHSLKSFFSEIENQLGKRPFLGKNESPTALDFTAYTTLWYGHKLNGLKQASKTKNITDWLYRMDAYGTGKTTEIGGNTALDIAKNTKPRPIPENMKSSPKVGKPFSFKPTDGLS</sequence>
<dbReference type="CDD" id="cd00570">
    <property type="entry name" value="GST_N_family"/>
    <property type="match status" value="1"/>
</dbReference>
<protein>
    <submittedName>
        <fullName evidence="3">Glutathione S-transferase</fullName>
    </submittedName>
</protein>
<dbReference type="InterPro" id="IPR036282">
    <property type="entry name" value="Glutathione-S-Trfase_C_sf"/>
</dbReference>
<evidence type="ECO:0000313" key="4">
    <source>
        <dbReference type="Proteomes" id="UP001348817"/>
    </source>
</evidence>
<keyword evidence="4" id="KW-1185">Reference proteome</keyword>
<reference evidence="3 4" key="1">
    <citation type="submission" date="2021-12" db="EMBL/GenBank/DDBJ databases">
        <title>Genome sequencing of bacteria with rrn-lacking chromosome and rrn-plasmid.</title>
        <authorList>
            <person name="Anda M."/>
            <person name="Iwasaki W."/>
        </authorList>
    </citation>
    <scope>NUCLEOTIDE SEQUENCE [LARGE SCALE GENOMIC DNA]</scope>
    <source>
        <strain evidence="3 4">DSM 100852</strain>
    </source>
</reference>
<dbReference type="RefSeq" id="WP_338394320.1">
    <property type="nucleotide sequence ID" value="NZ_AP025314.1"/>
</dbReference>
<feature type="domain" description="GST N-terminal" evidence="2">
    <location>
        <begin position="11"/>
        <end position="84"/>
    </location>
</feature>
<dbReference type="SUPFAM" id="SSF47616">
    <property type="entry name" value="GST C-terminal domain-like"/>
    <property type="match status" value="1"/>
</dbReference>
<accession>A0AAU9CGF6</accession>
<dbReference type="Gene3D" id="1.20.1050.10">
    <property type="match status" value="1"/>
</dbReference>
<evidence type="ECO:0000256" key="1">
    <source>
        <dbReference type="SAM" id="MobiDB-lite"/>
    </source>
</evidence>
<proteinExistence type="predicted"/>
<dbReference type="InterPro" id="IPR004045">
    <property type="entry name" value="Glutathione_S-Trfase_N"/>
</dbReference>
<evidence type="ECO:0000259" key="2">
    <source>
        <dbReference type="Pfam" id="PF13417"/>
    </source>
</evidence>
<name>A0AAU9CGF6_9BACT</name>
<dbReference type="InterPro" id="IPR036249">
    <property type="entry name" value="Thioredoxin-like_sf"/>
</dbReference>
<feature type="region of interest" description="Disordered" evidence="1">
    <location>
        <begin position="243"/>
        <end position="275"/>
    </location>
</feature>
<organism evidence="3 4">
    <name type="scientific">Fulvitalea axinellae</name>
    <dbReference type="NCBI Taxonomy" id="1182444"/>
    <lineage>
        <taxon>Bacteria</taxon>
        <taxon>Pseudomonadati</taxon>
        <taxon>Bacteroidota</taxon>
        <taxon>Cytophagia</taxon>
        <taxon>Cytophagales</taxon>
        <taxon>Persicobacteraceae</taxon>
        <taxon>Fulvitalea</taxon>
    </lineage>
</organism>
<dbReference type="EMBL" id="AP025314">
    <property type="protein sequence ID" value="BDD09103.1"/>
    <property type="molecule type" value="Genomic_DNA"/>
</dbReference>
<gene>
    <name evidence="3" type="ORF">FUAX_15350</name>
</gene>
<dbReference type="SUPFAM" id="SSF52833">
    <property type="entry name" value="Thioredoxin-like"/>
    <property type="match status" value="1"/>
</dbReference>